<keyword evidence="5" id="KW-0680">Restriction system</keyword>
<comment type="catalytic activity">
    <reaction evidence="6">
        <text>a 2'-deoxycytidine in DNA + S-adenosyl-L-methionine = a 5-methyl-2'-deoxycytidine in DNA + S-adenosyl-L-homocysteine + H(+)</text>
        <dbReference type="Rhea" id="RHEA:13681"/>
        <dbReference type="Rhea" id="RHEA-COMP:11369"/>
        <dbReference type="Rhea" id="RHEA-COMP:11370"/>
        <dbReference type="ChEBI" id="CHEBI:15378"/>
        <dbReference type="ChEBI" id="CHEBI:57856"/>
        <dbReference type="ChEBI" id="CHEBI:59789"/>
        <dbReference type="ChEBI" id="CHEBI:85452"/>
        <dbReference type="ChEBI" id="CHEBI:85454"/>
        <dbReference type="EC" id="2.1.1.37"/>
    </reaction>
</comment>
<name>E3HYB0_ACHXA</name>
<dbReference type="GO" id="GO:0003677">
    <property type="term" value="F:DNA binding"/>
    <property type="evidence" value="ECO:0007669"/>
    <property type="project" value="TreeGrafter"/>
</dbReference>
<geneLocation type="plasmid" evidence="8 9">
    <name>pA82</name>
</geneLocation>
<dbReference type="PRINTS" id="PR00105">
    <property type="entry name" value="C5METTRFRASE"/>
</dbReference>
<keyword evidence="4" id="KW-0949">S-adenosyl-L-methionine</keyword>
<dbReference type="Proteomes" id="UP000006876">
    <property type="component" value="Plasmid pA82"/>
</dbReference>
<evidence type="ECO:0000256" key="2">
    <source>
        <dbReference type="ARBA" id="ARBA00022603"/>
    </source>
</evidence>
<dbReference type="OrthoDB" id="9813719at2"/>
<dbReference type="eggNOG" id="COG0270">
    <property type="taxonomic scope" value="Bacteria"/>
</dbReference>
<protein>
    <recommendedName>
        <fullName evidence="1">DNA (cytosine-5-)-methyltransferase</fullName>
        <ecNumber evidence="1">2.1.1.37</ecNumber>
    </recommendedName>
</protein>
<evidence type="ECO:0000313" key="8">
    <source>
        <dbReference type="EMBL" id="ADP20064.1"/>
    </source>
</evidence>
<dbReference type="EMBL" id="CP002289">
    <property type="protein sequence ID" value="ADP20064.1"/>
    <property type="molecule type" value="Genomic_DNA"/>
</dbReference>
<dbReference type="RefSeq" id="WP_013397252.1">
    <property type="nucleotide sequence ID" value="NC_014642.1"/>
</dbReference>
<dbReference type="EC" id="2.1.1.37" evidence="1"/>
<keyword evidence="2 8" id="KW-0489">Methyltransferase</keyword>
<dbReference type="GO" id="GO:0032259">
    <property type="term" value="P:methylation"/>
    <property type="evidence" value="ECO:0007669"/>
    <property type="project" value="UniProtKB-KW"/>
</dbReference>
<evidence type="ECO:0000256" key="1">
    <source>
        <dbReference type="ARBA" id="ARBA00011975"/>
    </source>
</evidence>
<organism evidence="8 9">
    <name type="scientific">Achromobacter xylosoxidans (strain A8)</name>
    <dbReference type="NCBI Taxonomy" id="762376"/>
    <lineage>
        <taxon>Bacteria</taxon>
        <taxon>Pseudomonadati</taxon>
        <taxon>Pseudomonadota</taxon>
        <taxon>Betaproteobacteria</taxon>
        <taxon>Burkholderiales</taxon>
        <taxon>Alcaligenaceae</taxon>
        <taxon>Achromobacter</taxon>
    </lineage>
</organism>
<dbReference type="InterPro" id="IPR001525">
    <property type="entry name" value="C5_MeTfrase"/>
</dbReference>
<dbReference type="SUPFAM" id="SSF53335">
    <property type="entry name" value="S-adenosyl-L-methionine-dependent methyltransferases"/>
    <property type="match status" value="1"/>
</dbReference>
<dbReference type="GO" id="GO:0009307">
    <property type="term" value="P:DNA restriction-modification system"/>
    <property type="evidence" value="ECO:0007669"/>
    <property type="project" value="UniProtKB-KW"/>
</dbReference>
<sequence>MKCVTNAGASNSLFSGGIPQLDTKATHFDSRRSRRARGNYQPSRSKRDERHWAKPNLSLDLGDELIIDNFAGGGGTSEGLEQAFGRPVDIAINHDPAAICLHAINHPWTKHYCESVWDIDPIKVTGNRPVGLVWLSPDCRHFSKAKGGTPVEKHIRGLAWIALRWVAKCKPRVVLLENVVEMTSWSKLIRKEDGKQYPDPKHKGKTFQSYIRQLRAHGYTVEWRELRASDHDTPTIRKRLFLVARRDGRPIVWPDATHGAPDSPAVKQGLLRPWRAAAECIDFSIAATSMFERERPLAENTLRRVAKGTWRHVLANPSPFIVPQDTGARVGDLVAPMIAPLRGTQEAHLQGDSARSPVSTISAGGTHHALSSAHLVRLELDPRSGRELNVPALRANPHTDISHQRRSVVAAHLTHLTHHGHRPGTRPDAPLPTVTGANRGEQVIVAACLEQANGGFYEGNGRSLDAPLSTLMGSGSQQRLVAAHLIKYYGEGGQWASAADPMHTLTTKDRVGLVETVQIRQDSLPANMLAKAKRCARYFHKYLPEQFPVKCGLIIVDGWVLVDITLRMLVPRELYLAQGFPADYVIDEIPDPKLLFVNGEQVPGDPRLIPRIPLTKTDQVRMCGNSVCPPVAKALIEANFTHERHIAERLAA</sequence>
<gene>
    <name evidence="8" type="ordered locus">AXYL_06782</name>
</gene>
<evidence type="ECO:0000256" key="6">
    <source>
        <dbReference type="ARBA" id="ARBA00047422"/>
    </source>
</evidence>
<keyword evidence="3" id="KW-0808">Transferase</keyword>
<feature type="region of interest" description="Disordered" evidence="7">
    <location>
        <begin position="24"/>
        <end position="49"/>
    </location>
</feature>
<evidence type="ECO:0000256" key="7">
    <source>
        <dbReference type="SAM" id="MobiDB-lite"/>
    </source>
</evidence>
<evidence type="ECO:0000313" key="9">
    <source>
        <dbReference type="Proteomes" id="UP000006876"/>
    </source>
</evidence>
<dbReference type="InterPro" id="IPR029063">
    <property type="entry name" value="SAM-dependent_MTases_sf"/>
</dbReference>
<evidence type="ECO:0000256" key="3">
    <source>
        <dbReference type="ARBA" id="ARBA00022679"/>
    </source>
</evidence>
<reference evidence="9" key="1">
    <citation type="journal article" date="2011" name="J. Bacteriol.">
        <title>Complete genome sequence of the haloaromatic acid-degrading bacterium Achromobacter xylosoxidans A8.</title>
        <authorList>
            <person name="Strnad H."/>
            <person name="Ridl J."/>
            <person name="Paces J."/>
            <person name="Kolar M."/>
            <person name="Vlcek C."/>
            <person name="Paces V."/>
        </authorList>
    </citation>
    <scope>NUCLEOTIDE SEQUENCE [LARGE SCALE GENOMIC DNA]</scope>
    <source>
        <strain evidence="9">A8</strain>
        <plasmid evidence="9">pA82</plasmid>
    </source>
</reference>
<dbReference type="PATRIC" id="fig|762376.5.peg.6742"/>
<evidence type="ECO:0000256" key="5">
    <source>
        <dbReference type="ARBA" id="ARBA00022747"/>
    </source>
</evidence>
<dbReference type="GO" id="GO:0044027">
    <property type="term" value="P:negative regulation of gene expression via chromosomal CpG island methylation"/>
    <property type="evidence" value="ECO:0007669"/>
    <property type="project" value="TreeGrafter"/>
</dbReference>
<dbReference type="REBASE" id="28565">
    <property type="entry name" value="M.Axy8ORF6782P"/>
</dbReference>
<dbReference type="PANTHER" id="PTHR10629">
    <property type="entry name" value="CYTOSINE-SPECIFIC METHYLTRANSFERASE"/>
    <property type="match status" value="1"/>
</dbReference>
<dbReference type="InterPro" id="IPR050390">
    <property type="entry name" value="C5-Methyltransferase"/>
</dbReference>
<dbReference type="PANTHER" id="PTHR10629:SF52">
    <property type="entry name" value="DNA (CYTOSINE-5)-METHYLTRANSFERASE 1"/>
    <property type="match status" value="1"/>
</dbReference>
<keyword evidence="8" id="KW-0614">Plasmid</keyword>
<dbReference type="AlphaFoldDB" id="E3HYB0"/>
<proteinExistence type="predicted"/>
<dbReference type="Gene3D" id="3.40.50.150">
    <property type="entry name" value="Vaccinia Virus protein VP39"/>
    <property type="match status" value="1"/>
</dbReference>
<dbReference type="GO" id="GO:0003886">
    <property type="term" value="F:DNA (cytosine-5-)-methyltransferase activity"/>
    <property type="evidence" value="ECO:0007669"/>
    <property type="project" value="UniProtKB-EC"/>
</dbReference>
<dbReference type="Gene3D" id="3.90.120.10">
    <property type="entry name" value="DNA Methylase, subunit A, domain 2"/>
    <property type="match status" value="1"/>
</dbReference>
<dbReference type="KEGG" id="axy:AXYL_06782"/>
<accession>E3HYB0</accession>
<dbReference type="HOGENOM" id="CLU_014695_0_0_4"/>
<dbReference type="Pfam" id="PF00145">
    <property type="entry name" value="DNA_methylase"/>
    <property type="match status" value="1"/>
</dbReference>
<evidence type="ECO:0000256" key="4">
    <source>
        <dbReference type="ARBA" id="ARBA00022691"/>
    </source>
</evidence>